<dbReference type="KEGG" id="fls:GLV81_15900"/>
<evidence type="ECO:0000313" key="2">
    <source>
        <dbReference type="EMBL" id="QGW29392.1"/>
    </source>
</evidence>
<sequence>MNWMKKITALALVSVCSYTAQAQKAVGNPLFLHMHDKMVQVDKYNDILSGTVFVDSNWQLGAVLLENGTLVENVRIRINVLDDEIHYIDESGKEMVSTQNIKSVIFKKTGNDTTGVFVSKYAFSGKDAGMPGGWMQLLAKGKASLLKKYHKSIIESKGYSSATVEKNIVTEVRYFVWYNGELVRVKNVSEVAAAINNPAVDKQLSNMKKNGKSEMELKALVDYFNTL</sequence>
<keyword evidence="1" id="KW-0732">Signal</keyword>
<dbReference type="RefSeq" id="WP_157479744.1">
    <property type="nucleotide sequence ID" value="NZ_CP046566.1"/>
</dbReference>
<evidence type="ECO:0008006" key="4">
    <source>
        <dbReference type="Google" id="ProtNLM"/>
    </source>
</evidence>
<name>A0A6I6GR20_9BACT</name>
<proteinExistence type="predicted"/>
<evidence type="ECO:0000256" key="1">
    <source>
        <dbReference type="SAM" id="SignalP"/>
    </source>
</evidence>
<evidence type="ECO:0000313" key="3">
    <source>
        <dbReference type="Proteomes" id="UP000426027"/>
    </source>
</evidence>
<accession>A0A6I6GR20</accession>
<keyword evidence="3" id="KW-1185">Reference proteome</keyword>
<feature type="signal peptide" evidence="1">
    <location>
        <begin position="1"/>
        <end position="22"/>
    </location>
</feature>
<organism evidence="2 3">
    <name type="scientific">Phnomibacter ginsenosidimutans</name>
    <dbReference type="NCBI Taxonomy" id="2676868"/>
    <lineage>
        <taxon>Bacteria</taxon>
        <taxon>Pseudomonadati</taxon>
        <taxon>Bacteroidota</taxon>
        <taxon>Chitinophagia</taxon>
        <taxon>Chitinophagales</taxon>
        <taxon>Chitinophagaceae</taxon>
        <taxon>Phnomibacter</taxon>
    </lineage>
</organism>
<dbReference type="Proteomes" id="UP000426027">
    <property type="component" value="Chromosome"/>
</dbReference>
<reference evidence="2 3" key="1">
    <citation type="submission" date="2019-11" db="EMBL/GenBank/DDBJ databases">
        <authorList>
            <person name="Im W.T."/>
        </authorList>
    </citation>
    <scope>NUCLEOTIDE SEQUENCE [LARGE SCALE GENOMIC DNA]</scope>
    <source>
        <strain evidence="2 3">SB-02</strain>
    </source>
</reference>
<dbReference type="AlphaFoldDB" id="A0A6I6GR20"/>
<gene>
    <name evidence="2" type="ORF">GLV81_15900</name>
</gene>
<feature type="chain" id="PRO_5026301065" description="DUF4412 domain-containing protein" evidence="1">
    <location>
        <begin position="23"/>
        <end position="227"/>
    </location>
</feature>
<dbReference type="EMBL" id="CP046566">
    <property type="protein sequence ID" value="QGW29392.1"/>
    <property type="molecule type" value="Genomic_DNA"/>
</dbReference>
<protein>
    <recommendedName>
        <fullName evidence="4">DUF4412 domain-containing protein</fullName>
    </recommendedName>
</protein>